<keyword evidence="8" id="KW-0732">Signal</keyword>
<evidence type="ECO:0000256" key="12">
    <source>
        <dbReference type="ARBA" id="ARBA00022989"/>
    </source>
</evidence>
<keyword evidence="9 16" id="KW-0547">Nucleotide-binding</keyword>
<dbReference type="Gene3D" id="1.10.510.10">
    <property type="entry name" value="Transferase(Phosphotransferase) domain 1"/>
    <property type="match status" value="1"/>
</dbReference>
<organism evidence="20 21">
    <name type="scientific">Canna indica</name>
    <name type="common">Indian-shot</name>
    <dbReference type="NCBI Taxonomy" id="4628"/>
    <lineage>
        <taxon>Eukaryota</taxon>
        <taxon>Viridiplantae</taxon>
        <taxon>Streptophyta</taxon>
        <taxon>Embryophyta</taxon>
        <taxon>Tracheophyta</taxon>
        <taxon>Spermatophyta</taxon>
        <taxon>Magnoliopsida</taxon>
        <taxon>Liliopsida</taxon>
        <taxon>Zingiberales</taxon>
        <taxon>Cannaceae</taxon>
        <taxon>Canna</taxon>
    </lineage>
</organism>
<keyword evidence="4" id="KW-1003">Cell membrane</keyword>
<dbReference type="GO" id="GO:0005524">
    <property type="term" value="F:ATP binding"/>
    <property type="evidence" value="ECO:0007669"/>
    <property type="project" value="UniProtKB-UniRule"/>
</dbReference>
<evidence type="ECO:0000259" key="19">
    <source>
        <dbReference type="PROSITE" id="PS50011"/>
    </source>
</evidence>
<proteinExistence type="inferred from homology"/>
<evidence type="ECO:0000256" key="8">
    <source>
        <dbReference type="ARBA" id="ARBA00022729"/>
    </source>
</evidence>
<keyword evidence="7" id="KW-0812">Transmembrane</keyword>
<dbReference type="InterPro" id="IPR008271">
    <property type="entry name" value="Ser/Thr_kinase_AS"/>
</dbReference>
<evidence type="ECO:0000256" key="9">
    <source>
        <dbReference type="ARBA" id="ARBA00022741"/>
    </source>
</evidence>
<dbReference type="Proteomes" id="UP001327560">
    <property type="component" value="Chromosome 6"/>
</dbReference>
<feature type="compositionally biased region" description="Basic residues" evidence="18">
    <location>
        <begin position="173"/>
        <end position="186"/>
    </location>
</feature>
<keyword evidence="13" id="KW-0472">Membrane</keyword>
<dbReference type="Gene3D" id="3.30.200.20">
    <property type="entry name" value="Phosphorylase Kinase, domain 1"/>
    <property type="match status" value="1"/>
</dbReference>
<comment type="subcellular location">
    <subcellularLocation>
        <location evidence="1">Cell membrane</location>
        <topology evidence="1">Single-pass type I membrane protein</topology>
    </subcellularLocation>
</comment>
<keyword evidence="5 17" id="KW-0723">Serine/threonine-protein kinase</keyword>
<evidence type="ECO:0000256" key="5">
    <source>
        <dbReference type="ARBA" id="ARBA00022527"/>
    </source>
</evidence>
<comment type="similarity">
    <text evidence="3">In the C-terminal section; belongs to the protein kinase superfamily. Ser/Thr protein kinase family.</text>
</comment>
<evidence type="ECO:0000256" key="10">
    <source>
        <dbReference type="ARBA" id="ARBA00022777"/>
    </source>
</evidence>
<dbReference type="GO" id="GO:0002229">
    <property type="term" value="P:defense response to oomycetes"/>
    <property type="evidence" value="ECO:0007669"/>
    <property type="project" value="UniProtKB-ARBA"/>
</dbReference>
<dbReference type="FunFam" id="3.30.200.20:FF:000168">
    <property type="entry name" value="L-type lectin-domain containing receptor kinase IX.1"/>
    <property type="match status" value="1"/>
</dbReference>
<name>A0AAQ3QKE4_9LILI</name>
<evidence type="ECO:0000256" key="17">
    <source>
        <dbReference type="RuleBase" id="RU000304"/>
    </source>
</evidence>
<sequence length="425" mass="47785">MSILCLIPTLILKAIRFSIYLLYRLLKLIFLLLRNIICCFPRSRKDASKSLDLELGKSTGPRRFSYKSLAAATLKFSDKQKLGEGGFGCVYRGCLKSGRNKHEPQEVAVKRISSGSKQGVKEYVSEVKIISRLRHRNLVRLIGWCHQRGELLLVYEFLPNGSLDSHLFEKKEKGKKKKKEKKKKKDKEKERCALPWETRYRVALGLASALVYLHEEGEQCVVHRDVKSSNVMLDSDFNAKLGDFGLARLVDRELGLKSTAVAGTFGYLAPECFITGKASKESDVFSFGVVALEIAAGRKAVEASREEEEEETHVRLVDWVWRLHGEGRILDAADERLKNKKDGKFDGRQMERLLKVGLWCVHPDKGQRPSMRQVIRALSFEGGVPEMPEKMPEPVFSQGPFPGFSTSDSLPSSTFGSSIASTSIV</sequence>
<evidence type="ECO:0000256" key="11">
    <source>
        <dbReference type="ARBA" id="ARBA00022840"/>
    </source>
</evidence>
<evidence type="ECO:0000313" key="20">
    <source>
        <dbReference type="EMBL" id="WOL11340.1"/>
    </source>
</evidence>
<dbReference type="FunFam" id="1.10.510.10:FF:000240">
    <property type="entry name" value="Lectin-domain containing receptor kinase A4.3"/>
    <property type="match status" value="1"/>
</dbReference>
<dbReference type="SUPFAM" id="SSF56112">
    <property type="entry name" value="Protein kinase-like (PK-like)"/>
    <property type="match status" value="1"/>
</dbReference>
<dbReference type="Pfam" id="PF07714">
    <property type="entry name" value="PK_Tyr_Ser-Thr"/>
    <property type="match status" value="1"/>
</dbReference>
<dbReference type="PROSITE" id="PS50011">
    <property type="entry name" value="PROTEIN_KINASE_DOM"/>
    <property type="match status" value="1"/>
</dbReference>
<evidence type="ECO:0000313" key="21">
    <source>
        <dbReference type="Proteomes" id="UP001327560"/>
    </source>
</evidence>
<protein>
    <recommendedName>
        <fullName evidence="19">Protein kinase domain-containing protein</fullName>
    </recommendedName>
</protein>
<dbReference type="GO" id="GO:0004674">
    <property type="term" value="F:protein serine/threonine kinase activity"/>
    <property type="evidence" value="ECO:0007669"/>
    <property type="project" value="UniProtKB-KW"/>
</dbReference>
<dbReference type="PANTHER" id="PTHR27007">
    <property type="match status" value="1"/>
</dbReference>
<dbReference type="InterPro" id="IPR001245">
    <property type="entry name" value="Ser-Thr/Tyr_kinase_cat_dom"/>
</dbReference>
<dbReference type="GO" id="GO:0005886">
    <property type="term" value="C:plasma membrane"/>
    <property type="evidence" value="ECO:0007669"/>
    <property type="project" value="UniProtKB-SubCell"/>
</dbReference>
<gene>
    <name evidence="20" type="ORF">Cni_G20102</name>
</gene>
<dbReference type="InterPro" id="IPR000719">
    <property type="entry name" value="Prot_kinase_dom"/>
</dbReference>
<comment type="similarity">
    <text evidence="17">Belongs to the protein kinase superfamily.</text>
</comment>
<dbReference type="AlphaFoldDB" id="A0AAQ3QKE4"/>
<evidence type="ECO:0000256" key="18">
    <source>
        <dbReference type="SAM" id="MobiDB-lite"/>
    </source>
</evidence>
<keyword evidence="6" id="KW-0808">Transferase</keyword>
<dbReference type="EMBL" id="CP136895">
    <property type="protein sequence ID" value="WOL11340.1"/>
    <property type="molecule type" value="Genomic_DNA"/>
</dbReference>
<keyword evidence="12" id="KW-1133">Transmembrane helix</keyword>
<dbReference type="InterPro" id="IPR017441">
    <property type="entry name" value="Protein_kinase_ATP_BS"/>
</dbReference>
<accession>A0AAQ3QKE4</accession>
<evidence type="ECO:0000256" key="13">
    <source>
        <dbReference type="ARBA" id="ARBA00023136"/>
    </source>
</evidence>
<dbReference type="SMART" id="SM00220">
    <property type="entry name" value="S_TKc"/>
    <property type="match status" value="1"/>
</dbReference>
<feature type="domain" description="Protein kinase" evidence="19">
    <location>
        <begin position="76"/>
        <end position="380"/>
    </location>
</feature>
<feature type="region of interest" description="Disordered" evidence="18">
    <location>
        <begin position="169"/>
        <end position="188"/>
    </location>
</feature>
<evidence type="ECO:0000256" key="6">
    <source>
        <dbReference type="ARBA" id="ARBA00022679"/>
    </source>
</evidence>
<dbReference type="InterPro" id="IPR011009">
    <property type="entry name" value="Kinase-like_dom_sf"/>
</dbReference>
<evidence type="ECO:0000256" key="16">
    <source>
        <dbReference type="PROSITE-ProRule" id="PRU10141"/>
    </source>
</evidence>
<evidence type="ECO:0000256" key="14">
    <source>
        <dbReference type="ARBA" id="ARBA00023170"/>
    </source>
</evidence>
<keyword evidence="10" id="KW-0418">Kinase</keyword>
<evidence type="ECO:0000256" key="4">
    <source>
        <dbReference type="ARBA" id="ARBA00022475"/>
    </source>
</evidence>
<keyword evidence="15" id="KW-0325">Glycoprotein</keyword>
<evidence type="ECO:0000256" key="2">
    <source>
        <dbReference type="ARBA" id="ARBA00008536"/>
    </source>
</evidence>
<dbReference type="PROSITE" id="PS00108">
    <property type="entry name" value="PROTEIN_KINASE_ST"/>
    <property type="match status" value="1"/>
</dbReference>
<dbReference type="CDD" id="cd14066">
    <property type="entry name" value="STKc_IRAK"/>
    <property type="match status" value="1"/>
</dbReference>
<keyword evidence="11 16" id="KW-0067">ATP-binding</keyword>
<dbReference type="PROSITE" id="PS00107">
    <property type="entry name" value="PROTEIN_KINASE_ATP"/>
    <property type="match status" value="1"/>
</dbReference>
<evidence type="ECO:0000256" key="7">
    <source>
        <dbReference type="ARBA" id="ARBA00022692"/>
    </source>
</evidence>
<keyword evidence="14" id="KW-0675">Receptor</keyword>
<dbReference type="InterPro" id="IPR050528">
    <property type="entry name" value="L-type_Lectin-RKs"/>
</dbReference>
<keyword evidence="21" id="KW-1185">Reference proteome</keyword>
<evidence type="ECO:0000256" key="1">
    <source>
        <dbReference type="ARBA" id="ARBA00004251"/>
    </source>
</evidence>
<evidence type="ECO:0000256" key="3">
    <source>
        <dbReference type="ARBA" id="ARBA00010217"/>
    </source>
</evidence>
<reference evidence="20 21" key="1">
    <citation type="submission" date="2023-10" db="EMBL/GenBank/DDBJ databases">
        <title>Chromosome-scale genome assembly provides insights into flower coloration mechanisms of Canna indica.</title>
        <authorList>
            <person name="Li C."/>
        </authorList>
    </citation>
    <scope>NUCLEOTIDE SEQUENCE [LARGE SCALE GENOMIC DNA]</scope>
    <source>
        <tissue evidence="20">Flower</tissue>
    </source>
</reference>
<comment type="similarity">
    <text evidence="2">In the N-terminal section; belongs to the leguminous lectin family.</text>
</comment>
<feature type="binding site" evidence="16">
    <location>
        <position position="110"/>
    </location>
    <ligand>
        <name>ATP</name>
        <dbReference type="ChEBI" id="CHEBI:30616"/>
    </ligand>
</feature>
<evidence type="ECO:0000256" key="15">
    <source>
        <dbReference type="ARBA" id="ARBA00023180"/>
    </source>
</evidence>